<comment type="caution">
    <text evidence="1">The sequence shown here is derived from an EMBL/GenBank/DDBJ whole genome shotgun (WGS) entry which is preliminary data.</text>
</comment>
<evidence type="ECO:0000313" key="1">
    <source>
        <dbReference type="EMBL" id="TEB18434.1"/>
    </source>
</evidence>
<accession>A0A4Y7SA99</accession>
<protein>
    <submittedName>
        <fullName evidence="1">Uncharacterized protein</fullName>
    </submittedName>
</protein>
<dbReference type="AlphaFoldDB" id="A0A4Y7SA99"/>
<dbReference type="Proteomes" id="UP000298030">
    <property type="component" value="Unassembled WGS sequence"/>
</dbReference>
<proteinExistence type="predicted"/>
<dbReference type="EMBL" id="QPFP01000253">
    <property type="protein sequence ID" value="TEB18434.1"/>
    <property type="molecule type" value="Genomic_DNA"/>
</dbReference>
<evidence type="ECO:0000313" key="2">
    <source>
        <dbReference type="Proteomes" id="UP000298030"/>
    </source>
</evidence>
<name>A0A4Y7SA99_COPMI</name>
<sequence>MVLKLGMDVITWNWAQGTGCQWTYSNLEINASMLVCDNTVISGDDDKDFTIWDLPVELPPLGPADALQPISNFPNVFQHTQPHICFVVNEEDDADFEKRLSLYSVWRVGRQDAAFLPTYLPVDGDKAEYTPQSPMDHPSQSH</sequence>
<keyword evidence="2" id="KW-1185">Reference proteome</keyword>
<gene>
    <name evidence="1" type="ORF">FA13DRAFT_1803530</name>
</gene>
<dbReference type="OrthoDB" id="3070325at2759"/>
<reference evidence="1 2" key="1">
    <citation type="journal article" date="2019" name="Nat. Ecol. Evol.">
        <title>Megaphylogeny resolves global patterns of mushroom evolution.</title>
        <authorList>
            <person name="Varga T."/>
            <person name="Krizsan K."/>
            <person name="Foldi C."/>
            <person name="Dima B."/>
            <person name="Sanchez-Garcia M."/>
            <person name="Sanchez-Ramirez S."/>
            <person name="Szollosi G.J."/>
            <person name="Szarkandi J.G."/>
            <person name="Papp V."/>
            <person name="Albert L."/>
            <person name="Andreopoulos W."/>
            <person name="Angelini C."/>
            <person name="Antonin V."/>
            <person name="Barry K.W."/>
            <person name="Bougher N.L."/>
            <person name="Buchanan P."/>
            <person name="Buyck B."/>
            <person name="Bense V."/>
            <person name="Catcheside P."/>
            <person name="Chovatia M."/>
            <person name="Cooper J."/>
            <person name="Damon W."/>
            <person name="Desjardin D."/>
            <person name="Finy P."/>
            <person name="Geml J."/>
            <person name="Haridas S."/>
            <person name="Hughes K."/>
            <person name="Justo A."/>
            <person name="Karasinski D."/>
            <person name="Kautmanova I."/>
            <person name="Kiss B."/>
            <person name="Kocsube S."/>
            <person name="Kotiranta H."/>
            <person name="LaButti K.M."/>
            <person name="Lechner B.E."/>
            <person name="Liimatainen K."/>
            <person name="Lipzen A."/>
            <person name="Lukacs Z."/>
            <person name="Mihaltcheva S."/>
            <person name="Morgado L.N."/>
            <person name="Niskanen T."/>
            <person name="Noordeloos M.E."/>
            <person name="Ohm R.A."/>
            <person name="Ortiz-Santana B."/>
            <person name="Ovrebo C."/>
            <person name="Racz N."/>
            <person name="Riley R."/>
            <person name="Savchenko A."/>
            <person name="Shiryaev A."/>
            <person name="Soop K."/>
            <person name="Spirin V."/>
            <person name="Szebenyi C."/>
            <person name="Tomsovsky M."/>
            <person name="Tulloss R.E."/>
            <person name="Uehling J."/>
            <person name="Grigoriev I.V."/>
            <person name="Vagvolgyi C."/>
            <person name="Papp T."/>
            <person name="Martin F.M."/>
            <person name="Miettinen O."/>
            <person name="Hibbett D.S."/>
            <person name="Nagy L.G."/>
        </authorList>
    </citation>
    <scope>NUCLEOTIDE SEQUENCE [LARGE SCALE GENOMIC DNA]</scope>
    <source>
        <strain evidence="1 2">FP101781</strain>
    </source>
</reference>
<organism evidence="1 2">
    <name type="scientific">Coprinellus micaceus</name>
    <name type="common">Glistening ink-cap mushroom</name>
    <name type="synonym">Coprinus micaceus</name>
    <dbReference type="NCBI Taxonomy" id="71717"/>
    <lineage>
        <taxon>Eukaryota</taxon>
        <taxon>Fungi</taxon>
        <taxon>Dikarya</taxon>
        <taxon>Basidiomycota</taxon>
        <taxon>Agaricomycotina</taxon>
        <taxon>Agaricomycetes</taxon>
        <taxon>Agaricomycetidae</taxon>
        <taxon>Agaricales</taxon>
        <taxon>Agaricineae</taxon>
        <taxon>Psathyrellaceae</taxon>
        <taxon>Coprinellus</taxon>
    </lineage>
</organism>